<dbReference type="Proteomes" id="UP001057402">
    <property type="component" value="Chromosome 3"/>
</dbReference>
<keyword evidence="2" id="KW-1185">Reference proteome</keyword>
<reference evidence="2" key="1">
    <citation type="journal article" date="2023" name="Front. Plant Sci.">
        <title>Chromosomal-level genome assembly of Melastoma candidum provides insights into trichome evolution.</title>
        <authorList>
            <person name="Zhong Y."/>
            <person name="Wu W."/>
            <person name="Sun C."/>
            <person name="Zou P."/>
            <person name="Liu Y."/>
            <person name="Dai S."/>
            <person name="Zhou R."/>
        </authorList>
    </citation>
    <scope>NUCLEOTIDE SEQUENCE [LARGE SCALE GENOMIC DNA]</scope>
</reference>
<proteinExistence type="predicted"/>
<organism evidence="1 2">
    <name type="scientific">Melastoma candidum</name>
    <dbReference type="NCBI Taxonomy" id="119954"/>
    <lineage>
        <taxon>Eukaryota</taxon>
        <taxon>Viridiplantae</taxon>
        <taxon>Streptophyta</taxon>
        <taxon>Embryophyta</taxon>
        <taxon>Tracheophyta</taxon>
        <taxon>Spermatophyta</taxon>
        <taxon>Magnoliopsida</taxon>
        <taxon>eudicotyledons</taxon>
        <taxon>Gunneridae</taxon>
        <taxon>Pentapetalae</taxon>
        <taxon>rosids</taxon>
        <taxon>malvids</taxon>
        <taxon>Myrtales</taxon>
        <taxon>Melastomataceae</taxon>
        <taxon>Melastomatoideae</taxon>
        <taxon>Melastomateae</taxon>
        <taxon>Melastoma</taxon>
    </lineage>
</organism>
<sequence>MKQRRSGYEPSDTETEWNDRPRRELKLFEVVSGSKSPIQNRNDDEGDVARKNTSPLKVNRRQISRGDHEGSFRKYEATSARRRYNSKSPYKSRLDDDGAITQNFILGRNLRVSPPLKPEQRRYASPYRMEIQEEEFDDDNDATRSARKPNGRTPTREDASRASMRSNYSQRSVTAPKQRPRDRERLDEQMPSPISRSVTKKHQDIAHTRKPSIGELNEMVASLKLQRDPHVTLNLDSTESIQAGDIFFSRDVNALAHKKGVLPPPKNDGPNRNFPLVQKFAKPRDNQLESNASNGRPELNQRLISSKPITSQALMTSSTIMSRQSSNMHGRVNSKFSDTSLRTTESMQKFTDGRRKNQMDTWFTNCMRRNGRCRSSSSPEAPRRIDESSYIERAIVVEHLRQFWADKHQPRSLDGFHCHKREAQLLKKLVSTDSCPHLMFKGPPGAGKRALTAALLLEIYGDEAQNVSHEQRNFNIQDERSIQVGVPITTSSHHVELNVKEEPNSRHVLMSIVKEISASRSAAPEVSRIGLKPEYKVIVLYQVDKAAETIQHLLKWIIDCYSDVCKLIICCEDDVNILESVRSRCKIINVAAPITHEIIEILIQIGRKEDFELPMSFAAKIAGKSKQNVRKAIMALEACKAHSYPFADGQPIPMGWEQVVMDLATEILADPSQKRVFFIRGKIQKLLVDFVHPKLILQMLVQQFLKVMEAGSKRELYYWHAYYDKRLPNGTSALLKLEEFVAKFMSIYRKSSSSRRYM</sequence>
<dbReference type="EMBL" id="CM042882">
    <property type="protein sequence ID" value="KAI4381167.1"/>
    <property type="molecule type" value="Genomic_DNA"/>
</dbReference>
<evidence type="ECO:0000313" key="1">
    <source>
        <dbReference type="EMBL" id="KAI4381167.1"/>
    </source>
</evidence>
<accession>A0ACB9RRT9</accession>
<name>A0ACB9RRT9_9MYRT</name>
<protein>
    <submittedName>
        <fullName evidence="1">Uncharacterized protein</fullName>
    </submittedName>
</protein>
<comment type="caution">
    <text evidence="1">The sequence shown here is derived from an EMBL/GenBank/DDBJ whole genome shotgun (WGS) entry which is preliminary data.</text>
</comment>
<gene>
    <name evidence="1" type="ORF">MLD38_007270</name>
</gene>
<evidence type="ECO:0000313" key="2">
    <source>
        <dbReference type="Proteomes" id="UP001057402"/>
    </source>
</evidence>